<dbReference type="AlphaFoldDB" id="A0AA86J8E3"/>
<dbReference type="EMBL" id="AP028947">
    <property type="protein sequence ID" value="BET26990.1"/>
    <property type="molecule type" value="Genomic_DNA"/>
</dbReference>
<dbReference type="Gene3D" id="1.20.1250.20">
    <property type="entry name" value="MFS general substrate transporter like domains"/>
    <property type="match status" value="2"/>
</dbReference>
<feature type="transmembrane region" description="Helical" evidence="6">
    <location>
        <begin position="252"/>
        <end position="271"/>
    </location>
</feature>
<evidence type="ECO:0008006" key="9">
    <source>
        <dbReference type="Google" id="ProtNLM"/>
    </source>
</evidence>
<keyword evidence="4 6" id="KW-1133">Transmembrane helix</keyword>
<feature type="transmembrane region" description="Helical" evidence="6">
    <location>
        <begin position="367"/>
        <end position="385"/>
    </location>
</feature>
<accession>A0AA86J8E3</accession>
<feature type="transmembrane region" description="Helical" evidence="6">
    <location>
        <begin position="220"/>
        <end position="246"/>
    </location>
</feature>
<proteinExistence type="predicted"/>
<feature type="transmembrane region" description="Helical" evidence="6">
    <location>
        <begin position="283"/>
        <end position="299"/>
    </location>
</feature>
<dbReference type="SUPFAM" id="SSF103473">
    <property type="entry name" value="MFS general substrate transporter"/>
    <property type="match status" value="1"/>
</dbReference>
<evidence type="ECO:0000313" key="7">
    <source>
        <dbReference type="EMBL" id="BET26990.1"/>
    </source>
</evidence>
<evidence type="ECO:0000256" key="1">
    <source>
        <dbReference type="ARBA" id="ARBA00004651"/>
    </source>
</evidence>
<keyword evidence="8" id="KW-1185">Reference proteome</keyword>
<evidence type="ECO:0000256" key="3">
    <source>
        <dbReference type="ARBA" id="ARBA00022692"/>
    </source>
</evidence>
<dbReference type="InterPro" id="IPR011701">
    <property type="entry name" value="MFS"/>
</dbReference>
<dbReference type="KEGG" id="lto:RGQ30_24910"/>
<reference evidence="7 8" key="1">
    <citation type="submission" date="2023-10" db="EMBL/GenBank/DDBJ databases">
        <title>Complete Genome Sequence of Limnobacter thiooxidans CS-K2T, Isolated from freshwater lake sediments in Bavaria, Germany.</title>
        <authorList>
            <person name="Naruki M."/>
            <person name="Watanabe A."/>
            <person name="Warashina T."/>
            <person name="Morita T."/>
            <person name="Arakawa K."/>
        </authorList>
    </citation>
    <scope>NUCLEOTIDE SEQUENCE [LARGE SCALE GENOMIC DNA]</scope>
    <source>
        <strain evidence="7 8">CS-K2</strain>
    </source>
</reference>
<feature type="transmembrane region" description="Helical" evidence="6">
    <location>
        <begin position="76"/>
        <end position="92"/>
    </location>
</feature>
<feature type="transmembrane region" description="Helical" evidence="6">
    <location>
        <begin position="163"/>
        <end position="182"/>
    </location>
</feature>
<dbReference type="Proteomes" id="UP001329151">
    <property type="component" value="Chromosome"/>
</dbReference>
<dbReference type="InterPro" id="IPR036259">
    <property type="entry name" value="MFS_trans_sf"/>
</dbReference>
<dbReference type="PANTHER" id="PTHR43124">
    <property type="entry name" value="PURINE EFFLUX PUMP PBUE"/>
    <property type="match status" value="1"/>
</dbReference>
<keyword evidence="2" id="KW-1003">Cell membrane</keyword>
<gene>
    <name evidence="7" type="ORF">RGQ30_24910</name>
</gene>
<dbReference type="GO" id="GO:0022857">
    <property type="term" value="F:transmembrane transporter activity"/>
    <property type="evidence" value="ECO:0007669"/>
    <property type="project" value="InterPro"/>
</dbReference>
<dbReference type="GO" id="GO:0005886">
    <property type="term" value="C:plasma membrane"/>
    <property type="evidence" value="ECO:0007669"/>
    <property type="project" value="UniProtKB-SubCell"/>
</dbReference>
<evidence type="ECO:0000256" key="4">
    <source>
        <dbReference type="ARBA" id="ARBA00022989"/>
    </source>
</evidence>
<keyword evidence="3 6" id="KW-0812">Transmembrane</keyword>
<evidence type="ECO:0000256" key="5">
    <source>
        <dbReference type="ARBA" id="ARBA00023136"/>
    </source>
</evidence>
<feature type="transmembrane region" description="Helical" evidence="6">
    <location>
        <begin position="98"/>
        <end position="117"/>
    </location>
</feature>
<dbReference type="InterPro" id="IPR050189">
    <property type="entry name" value="MFS_Efflux_Transporters"/>
</dbReference>
<feature type="transmembrane region" description="Helical" evidence="6">
    <location>
        <begin position="49"/>
        <end position="69"/>
    </location>
</feature>
<evidence type="ECO:0000313" key="8">
    <source>
        <dbReference type="Proteomes" id="UP001329151"/>
    </source>
</evidence>
<feature type="transmembrane region" description="Helical" evidence="6">
    <location>
        <begin position="137"/>
        <end position="157"/>
    </location>
</feature>
<evidence type="ECO:0000256" key="2">
    <source>
        <dbReference type="ARBA" id="ARBA00022475"/>
    </source>
</evidence>
<feature type="transmembrane region" description="Helical" evidence="6">
    <location>
        <begin position="339"/>
        <end position="361"/>
    </location>
</feature>
<protein>
    <recommendedName>
        <fullName evidence="9">MFS transporter</fullName>
    </recommendedName>
</protein>
<feature type="transmembrane region" description="Helical" evidence="6">
    <location>
        <begin position="12"/>
        <end position="29"/>
    </location>
</feature>
<sequence>MDSDSQGIRRFLIGFMSLTLLSGITIGMNKVMGTLLGLHLGLSNLELGFLSSTETAAVALGTLPAGYLLTHSSPRTLYVMVCLVLAALYLFLPHLPHWHFLIIAMFIVGLCISLRIVSMNTLFLTRLPELGHARAGWYRGTLTFGIQFSGPVCGNYLVANLGIVEAFLISSVLFVSLALLGWKVLPPQLTHQVLVQRPQTSSRLDEMRYLLSFREVRTSYVFECAASMTMASVSVFSIVIAVQSLGWSKAHAVWLLAIQGMCYIVTVIFFGKHVLKDRLRNRVYTAGHALIVTALVLMACPPHDIRFILASACMGMGLGINYLVNIHRISGLPVNKAQLSANLTLLTMTGSGLGALMTGFFSDRLGFQGAFLVLFLIWLVLLFTWRQDRS</sequence>
<keyword evidence="5 6" id="KW-0472">Membrane</keyword>
<dbReference type="PANTHER" id="PTHR43124:SF3">
    <property type="entry name" value="CHLORAMPHENICOL EFFLUX PUMP RV0191"/>
    <property type="match status" value="1"/>
</dbReference>
<feature type="transmembrane region" description="Helical" evidence="6">
    <location>
        <begin position="305"/>
        <end position="327"/>
    </location>
</feature>
<comment type="subcellular location">
    <subcellularLocation>
        <location evidence="1">Cell membrane</location>
        <topology evidence="1">Multi-pass membrane protein</topology>
    </subcellularLocation>
</comment>
<evidence type="ECO:0000256" key="6">
    <source>
        <dbReference type="SAM" id="Phobius"/>
    </source>
</evidence>
<name>A0AA86J8E3_9BURK</name>
<dbReference type="Pfam" id="PF07690">
    <property type="entry name" value="MFS_1"/>
    <property type="match status" value="1"/>
</dbReference>
<dbReference type="RefSeq" id="WP_130557887.1">
    <property type="nucleotide sequence ID" value="NZ_AP028947.1"/>
</dbReference>
<organism evidence="7 8">
    <name type="scientific">Limnobacter thiooxidans</name>
    <dbReference type="NCBI Taxonomy" id="131080"/>
    <lineage>
        <taxon>Bacteria</taxon>
        <taxon>Pseudomonadati</taxon>
        <taxon>Pseudomonadota</taxon>
        <taxon>Betaproteobacteria</taxon>
        <taxon>Burkholderiales</taxon>
        <taxon>Burkholderiaceae</taxon>
        <taxon>Limnobacter</taxon>
    </lineage>
</organism>